<keyword evidence="1" id="KW-0812">Transmembrane</keyword>
<feature type="transmembrane region" description="Helical" evidence="1">
    <location>
        <begin position="34"/>
        <end position="54"/>
    </location>
</feature>
<keyword evidence="1" id="KW-0472">Membrane</keyword>
<name>A0A444WEM2_9FLAO</name>
<dbReference type="EMBL" id="JUIW01000003">
    <property type="protein sequence ID" value="RYJ44259.1"/>
    <property type="molecule type" value="Genomic_DNA"/>
</dbReference>
<gene>
    <name evidence="2" type="ORF">NU09_0869</name>
</gene>
<evidence type="ECO:0000313" key="3">
    <source>
        <dbReference type="Proteomes" id="UP000289775"/>
    </source>
</evidence>
<sequence>MSINSILNRIRKIISPFLGIWLASKIIKGFKETLLTMAGYYIVLLLIIELIQLIRNSLKGPTAAQ</sequence>
<comment type="caution">
    <text evidence="2">The sequence shown here is derived from an EMBL/GenBank/DDBJ whole genome shotgun (WGS) entry which is preliminary data.</text>
</comment>
<proteinExistence type="predicted"/>
<dbReference type="Proteomes" id="UP000289775">
    <property type="component" value="Unassembled WGS sequence"/>
</dbReference>
<protein>
    <submittedName>
        <fullName evidence="2">Uncharacterized protein</fullName>
    </submittedName>
</protein>
<dbReference type="AlphaFoldDB" id="A0A444WEM2"/>
<keyword evidence="3" id="KW-1185">Reference proteome</keyword>
<evidence type="ECO:0000313" key="2">
    <source>
        <dbReference type="EMBL" id="RYJ44259.1"/>
    </source>
</evidence>
<organism evidence="2 3">
    <name type="scientific">Flavobacterium beibuense</name>
    <dbReference type="NCBI Taxonomy" id="657326"/>
    <lineage>
        <taxon>Bacteria</taxon>
        <taxon>Pseudomonadati</taxon>
        <taxon>Bacteroidota</taxon>
        <taxon>Flavobacteriia</taxon>
        <taxon>Flavobacteriales</taxon>
        <taxon>Flavobacteriaceae</taxon>
        <taxon>Flavobacterium</taxon>
    </lineage>
</organism>
<accession>A0A444WEM2</accession>
<keyword evidence="1" id="KW-1133">Transmembrane helix</keyword>
<reference evidence="2 3" key="1">
    <citation type="submission" date="2014-12" db="EMBL/GenBank/DDBJ databases">
        <title>Genome sequence of Flavobacterium beibuense RSKm HC5.</title>
        <authorList>
            <person name="Kim J.F."/>
            <person name="Song J.Y."/>
            <person name="Kwak M.-J."/>
            <person name="Lee S.-W."/>
        </authorList>
    </citation>
    <scope>NUCLEOTIDE SEQUENCE [LARGE SCALE GENOMIC DNA]</scope>
    <source>
        <strain evidence="2 3">RSKm HC5</strain>
    </source>
</reference>
<evidence type="ECO:0000256" key="1">
    <source>
        <dbReference type="SAM" id="Phobius"/>
    </source>
</evidence>